<organism evidence="6 7">
    <name type="scientific">Mola mola</name>
    <name type="common">Ocean sunfish</name>
    <name type="synonym">Tetraodon mola</name>
    <dbReference type="NCBI Taxonomy" id="94237"/>
    <lineage>
        <taxon>Eukaryota</taxon>
        <taxon>Metazoa</taxon>
        <taxon>Chordata</taxon>
        <taxon>Craniata</taxon>
        <taxon>Vertebrata</taxon>
        <taxon>Euteleostomi</taxon>
        <taxon>Actinopterygii</taxon>
        <taxon>Neopterygii</taxon>
        <taxon>Teleostei</taxon>
        <taxon>Neoteleostei</taxon>
        <taxon>Acanthomorphata</taxon>
        <taxon>Eupercaria</taxon>
        <taxon>Tetraodontiformes</taxon>
        <taxon>Molidae</taxon>
        <taxon>Mola</taxon>
    </lineage>
</organism>
<evidence type="ECO:0000313" key="6">
    <source>
        <dbReference type="Ensembl" id="ENSMMOP00000018625.1"/>
    </source>
</evidence>
<dbReference type="InterPro" id="IPR036444">
    <property type="entry name" value="PLipase_A2_dom_sf"/>
</dbReference>
<dbReference type="CDD" id="cd04704">
    <property type="entry name" value="PLA2_bee_venom_like"/>
    <property type="match status" value="1"/>
</dbReference>
<reference evidence="6" key="1">
    <citation type="submission" date="2025-08" db="UniProtKB">
        <authorList>
            <consortium name="Ensembl"/>
        </authorList>
    </citation>
    <scope>IDENTIFICATION</scope>
</reference>
<sequence length="470" mass="52984">SCMQYRGLTLVIFALGSRVVSTALGPGSPSCLRWTPAGDGLTRITFLREDAAGAHPLYLSRWSEDARLVSCHVHSDSLVTERYRALCDTSDGQGLEIPLKFNISVVLDPDAPCMRVSSSSAPQSEVKSRSKRSWVFPGTLWCGAGSKAVRYDQLGEDSDLIIDSCCFFMGADRCCREHDHCQHTIAGLTAKYGFFNRKLYTISHCDCDQRFRECLHAANDTISNLVGSSFFNVLKVPCFELKQQNQCTLRHSWGMCKVAKEDLFAVFKTPHPYNIISVNSKRGGNTDSNRLTNSEHTGTTKNSPRGDTQSPSLPRAHNTTHLMETMSVWKFFSFLFTSASAESLCLCGSLKLLDDCAYKIRPLKKRYGLQNMESKIVYHCDCTSRLQEQKKVLLLSHKKFWLQLCQSLFSRCSRAFTKASDLLQALKKVEEKDTARVRKSGNERKRGFPVRLYKRCLRLEKEAGNMEKPK</sequence>
<feature type="chain" id="PRO_5018762970" description="Phospholipase A2-like central domain-containing protein" evidence="4">
    <location>
        <begin position="23"/>
        <end position="470"/>
    </location>
</feature>
<keyword evidence="4" id="KW-0732">Signal</keyword>
<feature type="region of interest" description="Disordered" evidence="3">
    <location>
        <begin position="278"/>
        <end position="316"/>
    </location>
</feature>
<evidence type="ECO:0000259" key="5">
    <source>
        <dbReference type="Pfam" id="PF05826"/>
    </source>
</evidence>
<keyword evidence="7" id="KW-1185">Reference proteome</keyword>
<proteinExistence type="predicted"/>
<evidence type="ECO:0000313" key="7">
    <source>
        <dbReference type="Proteomes" id="UP000261620"/>
    </source>
</evidence>
<dbReference type="Pfam" id="PF05826">
    <property type="entry name" value="Phospholip_A2_2"/>
    <property type="match status" value="1"/>
</dbReference>
<reference evidence="6" key="2">
    <citation type="submission" date="2025-09" db="UniProtKB">
        <authorList>
            <consortium name="Ensembl"/>
        </authorList>
    </citation>
    <scope>IDENTIFICATION</scope>
</reference>
<feature type="signal peptide" evidence="4">
    <location>
        <begin position="1"/>
        <end position="22"/>
    </location>
</feature>
<dbReference type="PANTHER" id="PTHR12253">
    <property type="entry name" value="RH14732P"/>
    <property type="match status" value="1"/>
</dbReference>
<accession>A0A3Q4BGT2</accession>
<feature type="domain" description="Phospholipase A2-like central" evidence="5">
    <location>
        <begin position="136"/>
        <end position="241"/>
    </location>
</feature>
<dbReference type="InterPro" id="IPR016090">
    <property type="entry name" value="PLA2-like_dom"/>
</dbReference>
<name>A0A3Q4BGT2_MOLML</name>
<dbReference type="SUPFAM" id="SSF48619">
    <property type="entry name" value="Phospholipase A2, PLA2"/>
    <property type="match status" value="1"/>
</dbReference>
<dbReference type="GO" id="GO:0004623">
    <property type="term" value="F:phospholipase A2 activity"/>
    <property type="evidence" value="ECO:0007669"/>
    <property type="project" value="InterPro"/>
</dbReference>
<dbReference type="GO" id="GO:0050482">
    <property type="term" value="P:arachidonate secretion"/>
    <property type="evidence" value="ECO:0007669"/>
    <property type="project" value="InterPro"/>
</dbReference>
<dbReference type="Ensembl" id="ENSMMOT00000018927.1">
    <property type="protein sequence ID" value="ENSMMOP00000018625.1"/>
    <property type="gene ID" value="ENSMMOG00000014079.1"/>
</dbReference>
<dbReference type="PROSITE" id="PS00118">
    <property type="entry name" value="PA2_HIS"/>
    <property type="match status" value="1"/>
</dbReference>
<evidence type="ECO:0000256" key="2">
    <source>
        <dbReference type="ARBA" id="ARBA00022525"/>
    </source>
</evidence>
<dbReference type="Gene3D" id="1.20.90.10">
    <property type="entry name" value="Phospholipase A2 domain"/>
    <property type="match status" value="2"/>
</dbReference>
<evidence type="ECO:0000256" key="3">
    <source>
        <dbReference type="SAM" id="MobiDB-lite"/>
    </source>
</evidence>
<dbReference type="InterPro" id="IPR033113">
    <property type="entry name" value="PLA2_histidine"/>
</dbReference>
<keyword evidence="2" id="KW-0964">Secreted</keyword>
<dbReference type="AlphaFoldDB" id="A0A3Q4BGT2"/>
<dbReference type="Proteomes" id="UP000261620">
    <property type="component" value="Unplaced"/>
</dbReference>
<dbReference type="GO" id="GO:0006644">
    <property type="term" value="P:phospholipid metabolic process"/>
    <property type="evidence" value="ECO:0007669"/>
    <property type="project" value="InterPro"/>
</dbReference>
<dbReference type="GO" id="GO:0005576">
    <property type="term" value="C:extracellular region"/>
    <property type="evidence" value="ECO:0007669"/>
    <property type="project" value="UniProtKB-SubCell"/>
</dbReference>
<dbReference type="OMA" id="FERADKC"/>
<evidence type="ECO:0000256" key="4">
    <source>
        <dbReference type="SAM" id="SignalP"/>
    </source>
</evidence>
<comment type="subcellular location">
    <subcellularLocation>
        <location evidence="1">Secreted</location>
    </subcellularLocation>
</comment>
<protein>
    <recommendedName>
        <fullName evidence="5">Phospholipase A2-like central domain-containing protein</fullName>
    </recommendedName>
</protein>
<dbReference type="STRING" id="94237.ENSMMOP00000018625"/>
<evidence type="ECO:0000256" key="1">
    <source>
        <dbReference type="ARBA" id="ARBA00004613"/>
    </source>
</evidence>